<feature type="transmembrane region" description="Helical" evidence="1">
    <location>
        <begin position="174"/>
        <end position="203"/>
    </location>
</feature>
<sequence length="204" mass="23313">MTTNPIPAASEAPQSATPMFYVVSINKLIALLLVTSNLYAFYWFYRNWSAYRQATGEALVPLLRSIIPVLFMYPLLSRVERGLNATGRRFDWSPLMLTLVMWLVIVASLVSPWLSPEPSELTPPKLSHWGRLLFETFLYFAITTWLFCRVQRAINTHEGDLQGQANSQITWANWIWIAVGVLMWTLYVAVMTVSMSVSFLWGLS</sequence>
<gene>
    <name evidence="2" type="ORF">PSEMO_40600</name>
</gene>
<protein>
    <recommendedName>
        <fullName evidence="4">DUF4234 domain-containing protein</fullName>
    </recommendedName>
</protein>
<feature type="transmembrane region" description="Helical" evidence="1">
    <location>
        <begin position="136"/>
        <end position="154"/>
    </location>
</feature>
<proteinExistence type="predicted"/>
<reference evidence="2 3" key="1">
    <citation type="submission" date="2016-10" db="EMBL/GenBank/DDBJ databases">
        <title>Genome Sequence of Pseudomonas putida GM4FR.</title>
        <authorList>
            <person name="Poehlein A."/>
            <person name="Wemheuer F."/>
            <person name="Hollensteiner J."/>
            <person name="Wemheuer B."/>
        </authorList>
    </citation>
    <scope>NUCLEOTIDE SEQUENCE [LARGE SCALE GENOMIC DNA]</scope>
    <source>
        <strain evidence="2 3">GM4FR</strain>
    </source>
</reference>
<feature type="transmembrane region" description="Helical" evidence="1">
    <location>
        <begin position="96"/>
        <end position="115"/>
    </location>
</feature>
<dbReference type="OrthoDB" id="8750132at2"/>
<organism evidence="2 3">
    <name type="scientific">Pseudomonas putida</name>
    <name type="common">Arthrobacter siderocapsulatus</name>
    <dbReference type="NCBI Taxonomy" id="303"/>
    <lineage>
        <taxon>Bacteria</taxon>
        <taxon>Pseudomonadati</taxon>
        <taxon>Pseudomonadota</taxon>
        <taxon>Gammaproteobacteria</taxon>
        <taxon>Pseudomonadales</taxon>
        <taxon>Pseudomonadaceae</taxon>
        <taxon>Pseudomonas</taxon>
    </lineage>
</organism>
<dbReference type="EMBL" id="MKZO01000036">
    <property type="protein sequence ID" value="OLS61081.1"/>
    <property type="molecule type" value="Genomic_DNA"/>
</dbReference>
<comment type="caution">
    <text evidence="2">The sequence shown here is derived from an EMBL/GenBank/DDBJ whole genome shotgun (WGS) entry which is preliminary data.</text>
</comment>
<evidence type="ECO:0000313" key="2">
    <source>
        <dbReference type="EMBL" id="OLS61081.1"/>
    </source>
</evidence>
<evidence type="ECO:0000313" key="3">
    <source>
        <dbReference type="Proteomes" id="UP000186736"/>
    </source>
</evidence>
<name>A0A1Q9R0Z9_PSEPU</name>
<feature type="transmembrane region" description="Helical" evidence="1">
    <location>
        <begin position="20"/>
        <end position="45"/>
    </location>
</feature>
<keyword evidence="1" id="KW-0472">Membrane</keyword>
<keyword evidence="1" id="KW-0812">Transmembrane</keyword>
<evidence type="ECO:0008006" key="4">
    <source>
        <dbReference type="Google" id="ProtNLM"/>
    </source>
</evidence>
<evidence type="ECO:0000256" key="1">
    <source>
        <dbReference type="SAM" id="Phobius"/>
    </source>
</evidence>
<dbReference type="AlphaFoldDB" id="A0A1Q9R0Z9"/>
<dbReference type="Proteomes" id="UP000186736">
    <property type="component" value="Unassembled WGS sequence"/>
</dbReference>
<accession>A0A1Q9R0Z9</accession>
<dbReference type="RefSeq" id="WP_144443600.1">
    <property type="nucleotide sequence ID" value="NZ_MKZO01000036.1"/>
</dbReference>
<feature type="transmembrane region" description="Helical" evidence="1">
    <location>
        <begin position="57"/>
        <end position="76"/>
    </location>
</feature>
<keyword evidence="1" id="KW-1133">Transmembrane helix</keyword>